<evidence type="ECO:0008006" key="4">
    <source>
        <dbReference type="Google" id="ProtNLM"/>
    </source>
</evidence>
<organism evidence="2 3">
    <name type="scientific">Bimuria novae-zelandiae CBS 107.79</name>
    <dbReference type="NCBI Taxonomy" id="1447943"/>
    <lineage>
        <taxon>Eukaryota</taxon>
        <taxon>Fungi</taxon>
        <taxon>Dikarya</taxon>
        <taxon>Ascomycota</taxon>
        <taxon>Pezizomycotina</taxon>
        <taxon>Dothideomycetes</taxon>
        <taxon>Pleosporomycetidae</taxon>
        <taxon>Pleosporales</taxon>
        <taxon>Massarineae</taxon>
        <taxon>Didymosphaeriaceae</taxon>
        <taxon>Bimuria</taxon>
    </lineage>
</organism>
<protein>
    <recommendedName>
        <fullName evidence="4">Integral membrane protein</fullName>
    </recommendedName>
</protein>
<feature type="transmembrane region" description="Helical" evidence="1">
    <location>
        <begin position="92"/>
        <end position="111"/>
    </location>
</feature>
<dbReference type="AlphaFoldDB" id="A0A6A5VS27"/>
<name>A0A6A5VS27_9PLEO</name>
<sequence length="203" mass="21737">MALPERHLIDSAKLPVESTSVRTTVVCLCLFYMFLIALGQGLRYGRMFGRRSWSKVLESLILVQCMICVAYVSTVAILEAGLSMANKAQCQVAIRLCIGLYAGGKIALYLFFNERIHILRAPFMSRLLDPVWVVGTIAIIAGFGGVQAFASVAPMASFDTTTGQCLIGIAADASISVIVVDSVISSVLHGWIGAPSICSGWTG</sequence>
<keyword evidence="1" id="KW-0812">Transmembrane</keyword>
<dbReference type="PANTHER" id="PTHR38848">
    <property type="entry name" value="G-PROTEIN COUPLED RECEPTORS FAMILY 3 PROFILE DOMAIN-CONTAINING PROTEIN"/>
    <property type="match status" value="1"/>
</dbReference>
<keyword evidence="1" id="KW-0472">Membrane</keyword>
<dbReference type="Proteomes" id="UP000800036">
    <property type="component" value="Unassembled WGS sequence"/>
</dbReference>
<accession>A0A6A5VS27</accession>
<feature type="transmembrane region" description="Helical" evidence="1">
    <location>
        <begin position="60"/>
        <end position="80"/>
    </location>
</feature>
<proteinExistence type="predicted"/>
<gene>
    <name evidence="2" type="ORF">BU23DRAFT_522925</name>
</gene>
<keyword evidence="3" id="KW-1185">Reference proteome</keyword>
<evidence type="ECO:0000313" key="2">
    <source>
        <dbReference type="EMBL" id="KAF1979578.1"/>
    </source>
</evidence>
<keyword evidence="1" id="KW-1133">Transmembrane helix</keyword>
<dbReference type="PANTHER" id="PTHR38848:SF3">
    <property type="entry name" value="G-PROTEIN COUPLED RECEPTORS FAMILY 3 PROFILE DOMAIN-CONTAINING PROTEIN"/>
    <property type="match status" value="1"/>
</dbReference>
<feature type="transmembrane region" description="Helical" evidence="1">
    <location>
        <begin position="131"/>
        <end position="150"/>
    </location>
</feature>
<dbReference type="OrthoDB" id="3210850at2759"/>
<evidence type="ECO:0000256" key="1">
    <source>
        <dbReference type="SAM" id="Phobius"/>
    </source>
</evidence>
<dbReference type="EMBL" id="ML976657">
    <property type="protein sequence ID" value="KAF1979578.1"/>
    <property type="molecule type" value="Genomic_DNA"/>
</dbReference>
<evidence type="ECO:0000313" key="3">
    <source>
        <dbReference type="Proteomes" id="UP000800036"/>
    </source>
</evidence>
<feature type="transmembrane region" description="Helical" evidence="1">
    <location>
        <begin position="20"/>
        <end position="39"/>
    </location>
</feature>
<reference evidence="2" key="1">
    <citation type="journal article" date="2020" name="Stud. Mycol.">
        <title>101 Dothideomycetes genomes: a test case for predicting lifestyles and emergence of pathogens.</title>
        <authorList>
            <person name="Haridas S."/>
            <person name="Albert R."/>
            <person name="Binder M."/>
            <person name="Bloem J."/>
            <person name="Labutti K."/>
            <person name="Salamov A."/>
            <person name="Andreopoulos B."/>
            <person name="Baker S."/>
            <person name="Barry K."/>
            <person name="Bills G."/>
            <person name="Bluhm B."/>
            <person name="Cannon C."/>
            <person name="Castanera R."/>
            <person name="Culley D."/>
            <person name="Daum C."/>
            <person name="Ezra D."/>
            <person name="Gonzalez J."/>
            <person name="Henrissat B."/>
            <person name="Kuo A."/>
            <person name="Liang C."/>
            <person name="Lipzen A."/>
            <person name="Lutzoni F."/>
            <person name="Magnuson J."/>
            <person name="Mondo S."/>
            <person name="Nolan M."/>
            <person name="Ohm R."/>
            <person name="Pangilinan J."/>
            <person name="Park H.-J."/>
            <person name="Ramirez L."/>
            <person name="Alfaro M."/>
            <person name="Sun H."/>
            <person name="Tritt A."/>
            <person name="Yoshinaga Y."/>
            <person name="Zwiers L.-H."/>
            <person name="Turgeon B."/>
            <person name="Goodwin S."/>
            <person name="Spatafora J."/>
            <person name="Crous P."/>
            <person name="Grigoriev I."/>
        </authorList>
    </citation>
    <scope>NUCLEOTIDE SEQUENCE</scope>
    <source>
        <strain evidence="2">CBS 107.79</strain>
    </source>
</reference>